<dbReference type="PANTHER" id="PTHR47160">
    <property type="entry name" value="PUTATIVE-RELATED"/>
    <property type="match status" value="1"/>
</dbReference>
<dbReference type="InterPro" id="IPR018289">
    <property type="entry name" value="MULE_transposase_dom"/>
</dbReference>
<reference evidence="6 7" key="2">
    <citation type="submission" date="2017-09" db="EMBL/GenBank/DDBJ databases">
        <title>Extensive intraspecific genome diversity in a model arbuscular mycorrhizal fungus.</title>
        <authorList>
            <person name="Chen E.C."/>
            <person name="Morin E."/>
            <person name="Beaudet D."/>
            <person name="Noel J."/>
            <person name="Ndikumana S."/>
            <person name="Charron P."/>
            <person name="St-Onge C."/>
            <person name="Giorgi J."/>
            <person name="Grigoriev I.V."/>
            <person name="Roux C."/>
            <person name="Martin F.M."/>
            <person name="Corradi N."/>
        </authorList>
    </citation>
    <scope>NUCLEOTIDE SEQUENCE [LARGE SCALE GENOMIC DNA]</scope>
    <source>
        <strain evidence="6 7">A5</strain>
    </source>
</reference>
<keyword evidence="2" id="KW-0863">Zinc-finger</keyword>
<dbReference type="VEuPathDB" id="FungiDB:RhiirA1_450683"/>
<evidence type="ECO:0000313" key="7">
    <source>
        <dbReference type="Proteomes" id="UP000232722"/>
    </source>
</evidence>
<dbReference type="VEuPathDB" id="FungiDB:RhiirA1_336773"/>
<feature type="domain" description="MULE transposase" evidence="5">
    <location>
        <begin position="189"/>
        <end position="289"/>
    </location>
</feature>
<dbReference type="Pfam" id="PF04500">
    <property type="entry name" value="FLYWCH"/>
    <property type="match status" value="1"/>
</dbReference>
<feature type="domain" description="FLYWCH-type" evidence="4">
    <location>
        <begin position="9"/>
        <end position="70"/>
    </location>
</feature>
<dbReference type="Pfam" id="PF10551">
    <property type="entry name" value="MULE"/>
    <property type="match status" value="1"/>
</dbReference>
<evidence type="ECO:0000256" key="2">
    <source>
        <dbReference type="ARBA" id="ARBA00022771"/>
    </source>
</evidence>
<dbReference type="AlphaFoldDB" id="A0A2N0NRL0"/>
<dbReference type="VEuPathDB" id="FungiDB:RhiirFUN_015040"/>
<dbReference type="EMBL" id="LLXJ01003341">
    <property type="protein sequence ID" value="PKB97209.1"/>
    <property type="molecule type" value="Genomic_DNA"/>
</dbReference>
<evidence type="ECO:0000259" key="4">
    <source>
        <dbReference type="Pfam" id="PF04500"/>
    </source>
</evidence>
<dbReference type="GO" id="GO:0008270">
    <property type="term" value="F:zinc ion binding"/>
    <property type="evidence" value="ECO:0007669"/>
    <property type="project" value="UniProtKB-KW"/>
</dbReference>
<dbReference type="PANTHER" id="PTHR47160:SF10">
    <property type="entry name" value="MULE TRANSPOSASE DOMAIN-CONTAINING PROTEIN"/>
    <property type="match status" value="1"/>
</dbReference>
<accession>A0A2N0NRL0</accession>
<keyword evidence="3" id="KW-0862">Zinc</keyword>
<evidence type="ECO:0000256" key="3">
    <source>
        <dbReference type="ARBA" id="ARBA00022833"/>
    </source>
</evidence>
<evidence type="ECO:0000259" key="5">
    <source>
        <dbReference type="Pfam" id="PF10551"/>
    </source>
</evidence>
<dbReference type="Gene3D" id="2.20.25.240">
    <property type="match status" value="1"/>
</dbReference>
<proteinExistence type="predicted"/>
<comment type="caution">
    <text evidence="6">The sequence shown here is derived from an EMBL/GenBank/DDBJ whole genome shotgun (WGS) entry which is preliminary data.</text>
</comment>
<dbReference type="Proteomes" id="UP000232722">
    <property type="component" value="Unassembled WGS sequence"/>
</dbReference>
<sequence>MNQEICELVKSAQGKPKINVHGYLLVKDKNNGNRYYWCCEFRKKYNCNGRAITDLENENHILVSFKEHSHSPEANRIEVVKTLNIIKESASHTHDRPVQLIQDAVVNMHQSSHSYMPNKQALGKQISRIRNKNLPPQPQELEDIEVPIELSRTINGESFLAKEVEFGEEKMMIFCTIPNLQYLQDAEYWLMDGTFKTVPLLFQQMYTIHAPVGGENARVLPLVYVLMTGRSKECYNQLFQELFRLGEAASVTLNPSFIITDFEQAAIHAAQDEFTSCLHKGCFFHFCQNLWRKIQASGLAIEYGSDEEFSIKLRYLTALAFLPSSDIPNAFDQIKPLMPSSAEAVVQYFEDYYIHGTVRRKGYPRTQNLVEGWHQRWLTLLGKQHVGVYTIIKEMRNEQHQTELQIEDILRGASVPHKRKHIIDREKRILTVFNNRNNYTIVEYLRGIAHNISL</sequence>
<name>A0A2N0NRL0_9GLOM</name>
<keyword evidence="1" id="KW-0479">Metal-binding</keyword>
<organism evidence="6 7">
    <name type="scientific">Rhizophagus irregularis</name>
    <dbReference type="NCBI Taxonomy" id="588596"/>
    <lineage>
        <taxon>Eukaryota</taxon>
        <taxon>Fungi</taxon>
        <taxon>Fungi incertae sedis</taxon>
        <taxon>Mucoromycota</taxon>
        <taxon>Glomeromycotina</taxon>
        <taxon>Glomeromycetes</taxon>
        <taxon>Glomerales</taxon>
        <taxon>Glomeraceae</taxon>
        <taxon>Rhizophagus</taxon>
    </lineage>
</organism>
<protein>
    <recommendedName>
        <fullName evidence="8">MULE transposase domain-containing protein</fullName>
    </recommendedName>
</protein>
<evidence type="ECO:0000313" key="6">
    <source>
        <dbReference type="EMBL" id="PKB97209.1"/>
    </source>
</evidence>
<gene>
    <name evidence="6" type="ORF">RhiirA5_433538</name>
</gene>
<dbReference type="InterPro" id="IPR007588">
    <property type="entry name" value="Znf_FLYWCH"/>
</dbReference>
<evidence type="ECO:0000256" key="1">
    <source>
        <dbReference type="ARBA" id="ARBA00022723"/>
    </source>
</evidence>
<reference evidence="6 7" key="1">
    <citation type="submission" date="2016-04" db="EMBL/GenBank/DDBJ databases">
        <title>Genome analyses suggest a sexual origin of heterokaryosis in a supposedly ancient asexual fungus.</title>
        <authorList>
            <person name="Ropars J."/>
            <person name="Sedzielewska K."/>
            <person name="Noel J."/>
            <person name="Charron P."/>
            <person name="Farinelli L."/>
            <person name="Marton T."/>
            <person name="Kruger M."/>
            <person name="Pelin A."/>
            <person name="Brachmann A."/>
            <person name="Corradi N."/>
        </authorList>
    </citation>
    <scope>NUCLEOTIDE SEQUENCE [LARGE SCALE GENOMIC DNA]</scope>
    <source>
        <strain evidence="6 7">A5</strain>
    </source>
</reference>
<evidence type="ECO:0008006" key="8">
    <source>
        <dbReference type="Google" id="ProtNLM"/>
    </source>
</evidence>